<name>A0A6J7J0G3_9ZZZZ</name>
<reference evidence="1" key="1">
    <citation type="submission" date="2020-05" db="EMBL/GenBank/DDBJ databases">
        <authorList>
            <person name="Chiriac C."/>
            <person name="Salcher M."/>
            <person name="Ghai R."/>
            <person name="Kavagutti S V."/>
        </authorList>
    </citation>
    <scope>NUCLEOTIDE SEQUENCE</scope>
</reference>
<gene>
    <name evidence="1" type="ORF">UFOPK3472_04394</name>
</gene>
<organism evidence="1">
    <name type="scientific">freshwater metagenome</name>
    <dbReference type="NCBI Taxonomy" id="449393"/>
    <lineage>
        <taxon>unclassified sequences</taxon>
        <taxon>metagenomes</taxon>
        <taxon>ecological metagenomes</taxon>
    </lineage>
</organism>
<dbReference type="EMBL" id="CAFBLX010000553">
    <property type="protein sequence ID" value="CAB4936411.1"/>
    <property type="molecule type" value="Genomic_DNA"/>
</dbReference>
<proteinExistence type="predicted"/>
<dbReference type="AlphaFoldDB" id="A0A6J7J0G3"/>
<accession>A0A6J7J0G3</accession>
<protein>
    <submittedName>
        <fullName evidence="1">Unannotated protein</fullName>
    </submittedName>
</protein>
<evidence type="ECO:0000313" key="1">
    <source>
        <dbReference type="EMBL" id="CAB4936411.1"/>
    </source>
</evidence>
<sequence length="66" mass="6734">MAALAATVLRSAVPIEPPTCCMVFTVADATPESSGATPEIAPCMAGAMVAPSPRPMMIRPGRMCVT</sequence>